<evidence type="ECO:0008006" key="12">
    <source>
        <dbReference type="Google" id="ProtNLM"/>
    </source>
</evidence>
<dbReference type="GO" id="GO:0030030">
    <property type="term" value="P:cell projection organization"/>
    <property type="evidence" value="ECO:0007669"/>
    <property type="project" value="UniProtKB-KW"/>
</dbReference>
<name>A0ABD1CCP4_CULPP</name>
<feature type="chain" id="PRO_5044883147" description="Tectonic domain-containing protein" evidence="7">
    <location>
        <begin position="24"/>
        <end position="662"/>
    </location>
</feature>
<feature type="compositionally biased region" description="Low complexity" evidence="5">
    <location>
        <begin position="56"/>
        <end position="102"/>
    </location>
</feature>
<proteinExistence type="inferred from homology"/>
<keyword evidence="6" id="KW-0472">Membrane</keyword>
<feature type="compositionally biased region" description="Polar residues" evidence="5">
    <location>
        <begin position="46"/>
        <end position="55"/>
    </location>
</feature>
<dbReference type="Pfam" id="PF25752">
    <property type="entry name" value="DUF1619_N"/>
    <property type="match status" value="1"/>
</dbReference>
<dbReference type="PANTHER" id="PTHR14611">
    <property type="entry name" value="TECTONIC FAMILY MEMBER"/>
    <property type="match status" value="1"/>
</dbReference>
<evidence type="ECO:0000313" key="11">
    <source>
        <dbReference type="Proteomes" id="UP001562425"/>
    </source>
</evidence>
<evidence type="ECO:0000256" key="2">
    <source>
        <dbReference type="ARBA" id="ARBA00022729"/>
    </source>
</evidence>
<keyword evidence="2 7" id="KW-0732">Signal</keyword>
<feature type="domain" description="Tectonic-1-3 N-terminal" evidence="9">
    <location>
        <begin position="123"/>
        <end position="184"/>
    </location>
</feature>
<dbReference type="EMBL" id="JBEHCU010013637">
    <property type="protein sequence ID" value="KAL1374142.1"/>
    <property type="molecule type" value="Genomic_DNA"/>
</dbReference>
<evidence type="ECO:0000259" key="9">
    <source>
        <dbReference type="Pfam" id="PF25752"/>
    </source>
</evidence>
<feature type="signal peptide" evidence="7">
    <location>
        <begin position="1"/>
        <end position="23"/>
    </location>
</feature>
<dbReference type="PANTHER" id="PTHR14611:SF2">
    <property type="entry name" value="TECTONIC"/>
    <property type="match status" value="1"/>
</dbReference>
<evidence type="ECO:0000256" key="5">
    <source>
        <dbReference type="SAM" id="MobiDB-lite"/>
    </source>
</evidence>
<feature type="domain" description="Tectonic-1-3" evidence="8">
    <location>
        <begin position="411"/>
        <end position="604"/>
    </location>
</feature>
<sequence length="662" mass="74773">MASNCGEIFTILLLVVAVVGSYGQHSNLQHFVKIDVSKVNQKVANETGTTTAPDNSSTTVETTTISSTTPGSTSTTTGSKTETSTSSTTVASTTSPKTTQKPTKAEGPYEPPKEGRLVKTIPTGYYCSCDLKINICDVNCCCDIDCSDQILRTFSCSEERLDVAEYHHREGLQSCEVQGGLFCLVGEHRPPEEGEEGGGVFYDPSLKESSTKYRWSEIFPVGDVSKRGPVSTYRVNDRIKLYNETSEKIEILTLPFSLTNSECQLAQPVRYLRDQSTECLRSLEDLELFNLALLEQQASVRYLRSPKAEIMEHCLDEDCFNSSIRFCDLSGQNCQKTNQSSVNDPEGSYSWYCPEVKIRFVHNYTHLTAMETRLLCGSIDLEQDTVWQRISVEFKRKDEEKFSRKVSGNLGYLLGKPVLVTRLQIPENDTAEEKRSKKYMLSYFTNGTRDPDETFRLKLPKSRRNHCVLDDQFHHQVLFGESLWTKCNYSPQLNVSIESNLTLFCQQLQTNINDLLLHNLTPTSSDYNSLNLYLSKYGNPVNRSSDWIQLNSQNYINEPVTASSANSQLFSCNNMLLNVKYQFYHGKATVRHVPRQSVLQEAELVFGPRVNLQFTMDEEIRVPIYVQVQFFDLTAASGGNWIWGSGLHLMVFVVNLMVILTM</sequence>
<feature type="transmembrane region" description="Helical" evidence="6">
    <location>
        <begin position="641"/>
        <end position="660"/>
    </location>
</feature>
<evidence type="ECO:0000313" key="10">
    <source>
        <dbReference type="EMBL" id="KAL1374142.1"/>
    </source>
</evidence>
<keyword evidence="11" id="KW-1185">Reference proteome</keyword>
<feature type="region of interest" description="Disordered" evidence="5">
    <location>
        <begin position="46"/>
        <end position="115"/>
    </location>
</feature>
<dbReference type="InterPro" id="IPR040354">
    <property type="entry name" value="TCTN1-3"/>
</dbReference>
<accession>A0ABD1CCP4</accession>
<keyword evidence="3" id="KW-0970">Cilium biogenesis/degradation</keyword>
<protein>
    <recommendedName>
        <fullName evidence="12">Tectonic domain-containing protein</fullName>
    </recommendedName>
</protein>
<keyword evidence="6" id="KW-0812">Transmembrane</keyword>
<evidence type="ECO:0000256" key="7">
    <source>
        <dbReference type="SAM" id="SignalP"/>
    </source>
</evidence>
<dbReference type="AlphaFoldDB" id="A0ABD1CCP4"/>
<dbReference type="InterPro" id="IPR057724">
    <property type="entry name" value="TCTN1-3_N"/>
</dbReference>
<evidence type="ECO:0000256" key="1">
    <source>
        <dbReference type="ARBA" id="ARBA00007633"/>
    </source>
</evidence>
<dbReference type="InterPro" id="IPR011677">
    <property type="entry name" value="TCTN1-3_dom"/>
</dbReference>
<evidence type="ECO:0000256" key="6">
    <source>
        <dbReference type="SAM" id="Phobius"/>
    </source>
</evidence>
<comment type="caution">
    <text evidence="10">The sequence shown here is derived from an EMBL/GenBank/DDBJ whole genome shotgun (WGS) entry which is preliminary data.</text>
</comment>
<evidence type="ECO:0000256" key="3">
    <source>
        <dbReference type="ARBA" id="ARBA00022794"/>
    </source>
</evidence>
<evidence type="ECO:0000259" key="8">
    <source>
        <dbReference type="Pfam" id="PF07773"/>
    </source>
</evidence>
<dbReference type="Pfam" id="PF07773">
    <property type="entry name" value="TCTN_DUF1619"/>
    <property type="match status" value="2"/>
</dbReference>
<feature type="domain" description="Tectonic-1-3" evidence="8">
    <location>
        <begin position="232"/>
        <end position="394"/>
    </location>
</feature>
<evidence type="ECO:0000256" key="4">
    <source>
        <dbReference type="ARBA" id="ARBA00023180"/>
    </source>
</evidence>
<comment type="similarity">
    <text evidence="1">Belongs to the tectonic family.</text>
</comment>
<reference evidence="10 11" key="1">
    <citation type="submission" date="2024-05" db="EMBL/GenBank/DDBJ databases">
        <title>Culex pipiens pipiens assembly and annotation.</title>
        <authorList>
            <person name="Alout H."/>
            <person name="Durand T."/>
        </authorList>
    </citation>
    <scope>NUCLEOTIDE SEQUENCE [LARGE SCALE GENOMIC DNA]</scope>
    <source>
        <strain evidence="10">HA-2024</strain>
        <tissue evidence="10">Whole body</tissue>
    </source>
</reference>
<gene>
    <name evidence="10" type="ORF">pipiens_004982</name>
</gene>
<keyword evidence="6" id="KW-1133">Transmembrane helix</keyword>
<organism evidence="10 11">
    <name type="scientific">Culex pipiens pipiens</name>
    <name type="common">Northern house mosquito</name>
    <dbReference type="NCBI Taxonomy" id="38569"/>
    <lineage>
        <taxon>Eukaryota</taxon>
        <taxon>Metazoa</taxon>
        <taxon>Ecdysozoa</taxon>
        <taxon>Arthropoda</taxon>
        <taxon>Hexapoda</taxon>
        <taxon>Insecta</taxon>
        <taxon>Pterygota</taxon>
        <taxon>Neoptera</taxon>
        <taxon>Endopterygota</taxon>
        <taxon>Diptera</taxon>
        <taxon>Nematocera</taxon>
        <taxon>Culicoidea</taxon>
        <taxon>Culicidae</taxon>
        <taxon>Culicinae</taxon>
        <taxon>Culicini</taxon>
        <taxon>Culex</taxon>
        <taxon>Culex</taxon>
    </lineage>
</organism>
<keyword evidence="4" id="KW-0325">Glycoprotein</keyword>
<dbReference type="Proteomes" id="UP001562425">
    <property type="component" value="Unassembled WGS sequence"/>
</dbReference>